<evidence type="ECO:0000313" key="2">
    <source>
        <dbReference type="Proteomes" id="UP000275408"/>
    </source>
</evidence>
<gene>
    <name evidence="1" type="ORF">pdam_00024879</name>
</gene>
<name>A0A3M6T9F4_POCDA</name>
<keyword evidence="2" id="KW-1185">Reference proteome</keyword>
<dbReference type="EMBL" id="RCHS01004053">
    <property type="protein sequence ID" value="RMX38056.1"/>
    <property type="molecule type" value="Genomic_DNA"/>
</dbReference>
<dbReference type="AlphaFoldDB" id="A0A3M6T9F4"/>
<dbReference type="OrthoDB" id="5988815at2759"/>
<protein>
    <submittedName>
        <fullName evidence="1">Uncharacterized protein</fullName>
    </submittedName>
</protein>
<reference evidence="1 2" key="1">
    <citation type="journal article" date="2018" name="Sci. Rep.">
        <title>Comparative analysis of the Pocillopora damicornis genome highlights role of immune system in coral evolution.</title>
        <authorList>
            <person name="Cunning R."/>
            <person name="Bay R.A."/>
            <person name="Gillette P."/>
            <person name="Baker A.C."/>
            <person name="Traylor-Knowles N."/>
        </authorList>
    </citation>
    <scope>NUCLEOTIDE SEQUENCE [LARGE SCALE GENOMIC DNA]</scope>
    <source>
        <strain evidence="1">RSMAS</strain>
        <tissue evidence="1">Whole animal</tissue>
    </source>
</reference>
<sequence length="103" mass="11636">MTGKNSGVAAKLKDLNRHLFSIHRICQKQSLSCCNTNEGLAYVQEVERWLFQVIVLDVGVQGTNDDTQLFNSVEEKVEKTSKALELPDFDAKESDYSSDFEFS</sequence>
<accession>A0A3M6T9F4</accession>
<proteinExistence type="predicted"/>
<organism evidence="1 2">
    <name type="scientific">Pocillopora damicornis</name>
    <name type="common">Cauliflower coral</name>
    <name type="synonym">Millepora damicornis</name>
    <dbReference type="NCBI Taxonomy" id="46731"/>
    <lineage>
        <taxon>Eukaryota</taxon>
        <taxon>Metazoa</taxon>
        <taxon>Cnidaria</taxon>
        <taxon>Anthozoa</taxon>
        <taxon>Hexacorallia</taxon>
        <taxon>Scleractinia</taxon>
        <taxon>Astrocoeniina</taxon>
        <taxon>Pocilloporidae</taxon>
        <taxon>Pocillopora</taxon>
    </lineage>
</organism>
<evidence type="ECO:0000313" key="1">
    <source>
        <dbReference type="EMBL" id="RMX38056.1"/>
    </source>
</evidence>
<dbReference type="Proteomes" id="UP000275408">
    <property type="component" value="Unassembled WGS sequence"/>
</dbReference>
<comment type="caution">
    <text evidence="1">The sequence shown here is derived from an EMBL/GenBank/DDBJ whole genome shotgun (WGS) entry which is preliminary data.</text>
</comment>